<organism evidence="3 4">
    <name type="scientific">Motilibacter peucedani</name>
    <dbReference type="NCBI Taxonomy" id="598650"/>
    <lineage>
        <taxon>Bacteria</taxon>
        <taxon>Bacillati</taxon>
        <taxon>Actinomycetota</taxon>
        <taxon>Actinomycetes</taxon>
        <taxon>Motilibacterales</taxon>
        <taxon>Motilibacteraceae</taxon>
        <taxon>Motilibacter</taxon>
    </lineage>
</organism>
<dbReference type="Proteomes" id="UP000281955">
    <property type="component" value="Unassembled WGS sequence"/>
</dbReference>
<feature type="transmembrane region" description="Helical" evidence="1">
    <location>
        <begin position="214"/>
        <end position="235"/>
    </location>
</feature>
<name>A0A420XS91_9ACTN</name>
<dbReference type="SMART" id="SM00052">
    <property type="entry name" value="EAL"/>
    <property type="match status" value="1"/>
</dbReference>
<evidence type="ECO:0000313" key="4">
    <source>
        <dbReference type="Proteomes" id="UP000281955"/>
    </source>
</evidence>
<dbReference type="CDD" id="cd01948">
    <property type="entry name" value="EAL"/>
    <property type="match status" value="1"/>
</dbReference>
<feature type="transmembrane region" description="Helical" evidence="1">
    <location>
        <begin position="149"/>
        <end position="169"/>
    </location>
</feature>
<evidence type="ECO:0000259" key="2">
    <source>
        <dbReference type="PROSITE" id="PS50883"/>
    </source>
</evidence>
<feature type="transmembrane region" description="Helical" evidence="1">
    <location>
        <begin position="54"/>
        <end position="74"/>
    </location>
</feature>
<proteinExistence type="predicted"/>
<sequence length="565" mass="59055">MVAAWGGAGPAYASRARSELLTGAVAVLGTIVATAVALLVAFRVDRPHPDGPLATVLFTFAVLGSLVSGGLLWWRAAVVDSGRLGWLAAVYLADGLLLAVRTFSSTGGSERFPIPTGGQALSSVLTAYALAGGTLLAGRSAPFRALPRALAVAGVVGLGALLLASRNGLVTAYSASGHMDALLRLLWVAGTVLMVVAVWRFWTVVGSQVAVDWTLRWPLVSLVVALVSVVTRAVSLRLYDAAWWTAAAMQATTGVVLLVGLVIGSTRLLHQLEGFTEGLAVGLENEVRRAGSGDAVLLQDVDELADQPAGERPLRRSDDAVADLLSGRELEVVLQAVVDLRTGGVTGVEALSRISGPASSPAQFFADAAAAGVSREAELLAVRRALDLLPELPGTAWLALNVSPATAASPELAAVLRGHDRRRIVLELTEHAEVAEYDALVDALTRLRDAGVRVAVDDAGAGFSSFRHVVRLRPHIVKLDMSLIAGIDTDPVRRALVASLIGFVSTIGSTVIAEGIETRAELEVLTALGVRLGQGYLLGRPRPAPEALVVTLPDTDAARRLVRRP</sequence>
<gene>
    <name evidence="3" type="ORF">CLV35_1442</name>
</gene>
<reference evidence="3 4" key="1">
    <citation type="submission" date="2018-10" db="EMBL/GenBank/DDBJ databases">
        <title>Genomic Encyclopedia of Archaeal and Bacterial Type Strains, Phase II (KMG-II): from individual species to whole genera.</title>
        <authorList>
            <person name="Goeker M."/>
        </authorList>
    </citation>
    <scope>NUCLEOTIDE SEQUENCE [LARGE SCALE GENOMIC DNA]</scope>
    <source>
        <strain evidence="3 4">RP-AC37</strain>
    </source>
</reference>
<dbReference type="AlphaFoldDB" id="A0A420XS91"/>
<dbReference type="InterPro" id="IPR035919">
    <property type="entry name" value="EAL_sf"/>
</dbReference>
<feature type="transmembrane region" description="Helical" evidence="1">
    <location>
        <begin position="241"/>
        <end position="263"/>
    </location>
</feature>
<dbReference type="PANTHER" id="PTHR33121">
    <property type="entry name" value="CYCLIC DI-GMP PHOSPHODIESTERASE PDEF"/>
    <property type="match status" value="1"/>
</dbReference>
<feature type="transmembrane region" description="Helical" evidence="1">
    <location>
        <begin position="20"/>
        <end position="42"/>
    </location>
</feature>
<dbReference type="PANTHER" id="PTHR33121:SF76">
    <property type="entry name" value="SIGNALING PROTEIN"/>
    <property type="match status" value="1"/>
</dbReference>
<feature type="transmembrane region" description="Helical" evidence="1">
    <location>
        <begin position="181"/>
        <end position="202"/>
    </location>
</feature>
<dbReference type="EMBL" id="RBWV01000010">
    <property type="protein sequence ID" value="RKS77744.1"/>
    <property type="molecule type" value="Genomic_DNA"/>
</dbReference>
<evidence type="ECO:0000256" key="1">
    <source>
        <dbReference type="SAM" id="Phobius"/>
    </source>
</evidence>
<keyword evidence="1" id="KW-0812">Transmembrane</keyword>
<dbReference type="Pfam" id="PF00563">
    <property type="entry name" value="EAL"/>
    <property type="match status" value="1"/>
</dbReference>
<dbReference type="InterPro" id="IPR050706">
    <property type="entry name" value="Cyclic-di-GMP_PDE-like"/>
</dbReference>
<keyword evidence="4" id="KW-1185">Reference proteome</keyword>
<evidence type="ECO:0000313" key="3">
    <source>
        <dbReference type="EMBL" id="RKS77744.1"/>
    </source>
</evidence>
<keyword evidence="1" id="KW-1133">Transmembrane helix</keyword>
<dbReference type="SUPFAM" id="SSF141868">
    <property type="entry name" value="EAL domain-like"/>
    <property type="match status" value="1"/>
</dbReference>
<feature type="transmembrane region" description="Helical" evidence="1">
    <location>
        <begin position="86"/>
        <end position="104"/>
    </location>
</feature>
<dbReference type="InParanoid" id="A0A420XS91"/>
<protein>
    <submittedName>
        <fullName evidence="3">EAL domain-containing protein (Putative c-di-GMP-specific phosphodiesterase class I)</fullName>
    </submittedName>
</protein>
<dbReference type="Gene3D" id="3.20.20.450">
    <property type="entry name" value="EAL domain"/>
    <property type="match status" value="1"/>
</dbReference>
<dbReference type="InterPro" id="IPR001633">
    <property type="entry name" value="EAL_dom"/>
</dbReference>
<dbReference type="GO" id="GO:0071111">
    <property type="term" value="F:cyclic-guanylate-specific phosphodiesterase activity"/>
    <property type="evidence" value="ECO:0007669"/>
    <property type="project" value="InterPro"/>
</dbReference>
<comment type="caution">
    <text evidence="3">The sequence shown here is derived from an EMBL/GenBank/DDBJ whole genome shotgun (WGS) entry which is preliminary data.</text>
</comment>
<dbReference type="PROSITE" id="PS50883">
    <property type="entry name" value="EAL"/>
    <property type="match status" value="1"/>
</dbReference>
<accession>A0A420XS91</accession>
<keyword evidence="1" id="KW-0472">Membrane</keyword>
<feature type="domain" description="EAL" evidence="2">
    <location>
        <begin position="314"/>
        <end position="555"/>
    </location>
</feature>